<feature type="region of interest" description="Disordered" evidence="1">
    <location>
        <begin position="670"/>
        <end position="731"/>
    </location>
</feature>
<proteinExistence type="predicted"/>
<organism evidence="4 5">
    <name type="scientific">Cochliobolus sativus</name>
    <name type="common">Common root rot and spot blotch fungus</name>
    <name type="synonym">Bipolaris sorokiniana</name>
    <dbReference type="NCBI Taxonomy" id="45130"/>
    <lineage>
        <taxon>Eukaryota</taxon>
        <taxon>Fungi</taxon>
        <taxon>Dikarya</taxon>
        <taxon>Ascomycota</taxon>
        <taxon>Pezizomycotina</taxon>
        <taxon>Dothideomycetes</taxon>
        <taxon>Pleosporomycetidae</taxon>
        <taxon>Pleosporales</taxon>
        <taxon>Pleosporineae</taxon>
        <taxon>Pleosporaceae</taxon>
        <taxon>Bipolaris</taxon>
    </lineage>
</organism>
<comment type="caution">
    <text evidence="4">The sequence shown here is derived from an EMBL/GenBank/DDBJ whole genome shotgun (WGS) entry which is preliminary data.</text>
</comment>
<keyword evidence="2" id="KW-0812">Transmembrane</keyword>
<accession>A0A8H5ZCX0</accession>
<dbReference type="InterPro" id="IPR010730">
    <property type="entry name" value="HET"/>
</dbReference>
<evidence type="ECO:0000256" key="1">
    <source>
        <dbReference type="SAM" id="MobiDB-lite"/>
    </source>
</evidence>
<feature type="transmembrane region" description="Helical" evidence="2">
    <location>
        <begin position="929"/>
        <end position="951"/>
    </location>
</feature>
<evidence type="ECO:0000259" key="3">
    <source>
        <dbReference type="Pfam" id="PF06985"/>
    </source>
</evidence>
<dbReference type="Pfam" id="PF06985">
    <property type="entry name" value="HET"/>
    <property type="match status" value="1"/>
</dbReference>
<dbReference type="PANTHER" id="PTHR24148:SF64">
    <property type="entry name" value="HETEROKARYON INCOMPATIBILITY DOMAIN-CONTAINING PROTEIN"/>
    <property type="match status" value="1"/>
</dbReference>
<evidence type="ECO:0000256" key="2">
    <source>
        <dbReference type="SAM" id="Phobius"/>
    </source>
</evidence>
<dbReference type="InterPro" id="IPR052895">
    <property type="entry name" value="HetReg/Transcr_Mod"/>
</dbReference>
<feature type="transmembrane region" description="Helical" evidence="2">
    <location>
        <begin position="903"/>
        <end position="922"/>
    </location>
</feature>
<gene>
    <name evidence="4" type="ORF">GGP41_009200</name>
</gene>
<feature type="domain" description="Heterokaryon incompatibility" evidence="3">
    <location>
        <begin position="137"/>
        <end position="213"/>
    </location>
</feature>
<reference evidence="4" key="1">
    <citation type="submission" date="2019-11" db="EMBL/GenBank/DDBJ databases">
        <title>Bipolaris sorokiniana Genome sequencing.</title>
        <authorList>
            <person name="Wang H."/>
        </authorList>
    </citation>
    <scope>NUCLEOTIDE SEQUENCE</scope>
</reference>
<evidence type="ECO:0000313" key="5">
    <source>
        <dbReference type="Proteomes" id="UP000624244"/>
    </source>
</evidence>
<dbReference type="PANTHER" id="PTHR24148">
    <property type="entry name" value="ANKYRIN REPEAT DOMAIN-CONTAINING PROTEIN 39 HOMOLOG-RELATED"/>
    <property type="match status" value="1"/>
</dbReference>
<protein>
    <recommendedName>
        <fullName evidence="3">Heterokaryon incompatibility domain-containing protein</fullName>
    </recommendedName>
</protein>
<dbReference type="Proteomes" id="UP000624244">
    <property type="component" value="Unassembled WGS sequence"/>
</dbReference>
<feature type="compositionally biased region" description="Polar residues" evidence="1">
    <location>
        <begin position="674"/>
        <end position="731"/>
    </location>
</feature>
<name>A0A8H5ZCX0_COCSA</name>
<dbReference type="AlphaFoldDB" id="A0A8H5ZCX0"/>
<keyword evidence="2" id="KW-1133">Transmembrane helix</keyword>
<sequence length="956" mass="108716">MSSNSFRNNCLAVLFLLSSLASTYILIIYYPITTWKDLLFAIVPWCLKRAIDINHAKSKERSRQNPSETPGFFSRKYPPLKMNEIRILALLPSKNRNAPLQGRFEIHDLGNENETSSKADQIGYEAVFYTKTTSPMGFIVIESNIFLIPLHLQRALFQLRHTHKERRLWADAICIKLPDLLELTTQILLFPRICKGATKAITWIGEPKEAEEEVYHPFLEALQRPSSILMLIRNGDLAHVSAIKVLVKPLRRWKLIARTNPRLCRELMLTGKISFKLGRYDFQGLLVALLMLHYNKAMRLPKSERRTDALLKPDASAALRVKALLIDCIEDVGDIDEKEQYDNGPFPKPWVALGSIEELLTMLRRSDKGSVSRKTLKNLSSLLDRAYSQSEQDPNPSYRSEAYNTYGTLIKQMKKATHGHRLFKTARLSRLGLASPGAQKKDVIFFVPEYSALLTLRAFHPLSTQSLDSQQYYTLTGACYMGDNKYWSKVHPHLTNVPLRTVYLMPATQEKEVQRNDKSSAKPSHFVTPSRVDPVRSNFGKDIMQRKTKSNIQVGNKTEKPHTAAMVDKRYRLSWTCTCGHKGLDHYIEHRPGAVRELLETFQEHGIKASMEACDLPQSNRSAARIVFERLGMTVANICTWIRFCILAWLGIEKWTSPSLPTMYPRLSDAVHNRSPSSKASNGPTNGISSSTSSANVDPNNSNQPLRTLTGLSTASQATPGRQKWRSSSSTTCTQVNSTNINIPEDFILLCIKVKRFLTNRHDLQVSTITRDRELFEALRREYHSKFRWAYCRFSFQTIQRMSFVKFTLHARQEVDGLVSDMPPETVKHYTCDPRKPDRTPPLGSDFLMHRFSSPKDCFQDNICLRQFPKRIRERPTPGVDPDLYTGWGVHLEQDMDLQRICLVLFFGIASAGTFGLVWGICKRSLQDGFSIASFVLGSEAIAVATLQLFLTFGAI</sequence>
<dbReference type="EMBL" id="WNKQ01000012">
    <property type="protein sequence ID" value="KAF5847946.1"/>
    <property type="molecule type" value="Genomic_DNA"/>
</dbReference>
<keyword evidence="2" id="KW-0472">Membrane</keyword>
<evidence type="ECO:0000313" key="4">
    <source>
        <dbReference type="EMBL" id="KAF5847946.1"/>
    </source>
</evidence>